<gene>
    <name evidence="1" type="ORF">TT172_LOCUS8309</name>
</gene>
<dbReference type="Proteomes" id="UP000289323">
    <property type="component" value="Unassembled WGS sequence"/>
</dbReference>
<proteinExistence type="predicted"/>
<sequence>MTVQLHRYPDEHVK</sequence>
<reference evidence="1 2" key="1">
    <citation type="submission" date="2018-04" db="EMBL/GenBank/DDBJ databases">
        <authorList>
            <person name="Huttner S."/>
            <person name="Dainat J."/>
        </authorList>
    </citation>
    <scope>NUCLEOTIDE SEQUENCE [LARGE SCALE GENOMIC DNA]</scope>
</reference>
<organism evidence="1 2">
    <name type="scientific">Thermothielavioides terrestris</name>
    <dbReference type="NCBI Taxonomy" id="2587410"/>
    <lineage>
        <taxon>Eukaryota</taxon>
        <taxon>Fungi</taxon>
        <taxon>Dikarya</taxon>
        <taxon>Ascomycota</taxon>
        <taxon>Pezizomycotina</taxon>
        <taxon>Sordariomycetes</taxon>
        <taxon>Sordariomycetidae</taxon>
        <taxon>Sordariales</taxon>
        <taxon>Chaetomiaceae</taxon>
        <taxon>Thermothielavioides</taxon>
    </lineage>
</organism>
<dbReference type="EMBL" id="OUUZ01000015">
    <property type="protein sequence ID" value="SPQ25890.1"/>
    <property type="molecule type" value="Genomic_DNA"/>
</dbReference>
<protein>
    <submittedName>
        <fullName evidence="1">D9929671-105e-43ef-9d4d-4a8b8304bc81</fullName>
    </submittedName>
</protein>
<evidence type="ECO:0000313" key="2">
    <source>
        <dbReference type="Proteomes" id="UP000289323"/>
    </source>
</evidence>
<evidence type="ECO:0000313" key="1">
    <source>
        <dbReference type="EMBL" id="SPQ25890.1"/>
    </source>
</evidence>
<accession>A0A3S4B9X5</accession>
<name>A0A3S4B9X5_9PEZI</name>